<dbReference type="PROSITE" id="PS50112">
    <property type="entry name" value="PAS"/>
    <property type="match status" value="1"/>
</dbReference>
<dbReference type="Gene3D" id="3.30.70.270">
    <property type="match status" value="1"/>
</dbReference>
<evidence type="ECO:0000313" key="7">
    <source>
        <dbReference type="EMBL" id="NMG02018.1"/>
    </source>
</evidence>
<dbReference type="InterPro" id="IPR035919">
    <property type="entry name" value="EAL_sf"/>
</dbReference>
<dbReference type="SMART" id="SM00052">
    <property type="entry name" value="EAL"/>
    <property type="match status" value="1"/>
</dbReference>
<dbReference type="PROSITE" id="PS50110">
    <property type="entry name" value="RESPONSE_REGULATORY"/>
    <property type="match status" value="1"/>
</dbReference>
<dbReference type="SMART" id="SM00267">
    <property type="entry name" value="GGDEF"/>
    <property type="match status" value="1"/>
</dbReference>
<evidence type="ECO:0000313" key="8">
    <source>
        <dbReference type="Proteomes" id="UP000599523"/>
    </source>
</evidence>
<feature type="domain" description="Response regulatory" evidence="2">
    <location>
        <begin position="25"/>
        <end position="139"/>
    </location>
</feature>
<dbReference type="InterPro" id="IPR000160">
    <property type="entry name" value="GGDEF_dom"/>
</dbReference>
<dbReference type="PANTHER" id="PTHR44757:SF2">
    <property type="entry name" value="BIOFILM ARCHITECTURE MAINTENANCE PROTEIN MBAA"/>
    <property type="match status" value="1"/>
</dbReference>
<dbReference type="InterPro" id="IPR013656">
    <property type="entry name" value="PAS_4"/>
</dbReference>
<accession>A0A972J9H6</accession>
<dbReference type="SUPFAM" id="SSF55073">
    <property type="entry name" value="Nucleotide cyclase"/>
    <property type="match status" value="1"/>
</dbReference>
<dbReference type="GO" id="GO:0003824">
    <property type="term" value="F:catalytic activity"/>
    <property type="evidence" value="ECO:0007669"/>
    <property type="project" value="UniProtKB-ARBA"/>
</dbReference>
<dbReference type="InterPro" id="IPR043128">
    <property type="entry name" value="Rev_trsase/Diguanyl_cyclase"/>
</dbReference>
<dbReference type="Gene3D" id="3.30.450.20">
    <property type="entry name" value="PAS domain"/>
    <property type="match status" value="1"/>
</dbReference>
<proteinExistence type="predicted"/>
<dbReference type="InterPro" id="IPR001789">
    <property type="entry name" value="Sig_transdc_resp-reg_receiver"/>
</dbReference>
<dbReference type="InterPro" id="IPR052155">
    <property type="entry name" value="Biofilm_reg_signaling"/>
</dbReference>
<feature type="domain" description="PAS" evidence="3">
    <location>
        <begin position="158"/>
        <end position="228"/>
    </location>
</feature>
<evidence type="ECO:0000259" key="6">
    <source>
        <dbReference type="PROSITE" id="PS50887"/>
    </source>
</evidence>
<dbReference type="RefSeq" id="WP_168986808.1">
    <property type="nucleotide sequence ID" value="NZ_CAWPHM010000033.1"/>
</dbReference>
<evidence type="ECO:0000259" key="3">
    <source>
        <dbReference type="PROSITE" id="PS50112"/>
    </source>
</evidence>
<dbReference type="Pfam" id="PF00072">
    <property type="entry name" value="Response_reg"/>
    <property type="match status" value="1"/>
</dbReference>
<dbReference type="CDD" id="cd00130">
    <property type="entry name" value="PAS"/>
    <property type="match status" value="1"/>
</dbReference>
<dbReference type="InterPro" id="IPR001633">
    <property type="entry name" value="EAL_dom"/>
</dbReference>
<dbReference type="FunFam" id="3.30.70.270:FF:000001">
    <property type="entry name" value="Diguanylate cyclase domain protein"/>
    <property type="match status" value="1"/>
</dbReference>
<feature type="modified residue" description="4-aspartylphosphate" evidence="1">
    <location>
        <position position="74"/>
    </location>
</feature>
<dbReference type="CDD" id="cd01949">
    <property type="entry name" value="GGDEF"/>
    <property type="match status" value="1"/>
</dbReference>
<keyword evidence="1" id="KW-0597">Phosphoprotein</keyword>
<protein>
    <submittedName>
        <fullName evidence="7">EAL domain-containing protein</fullName>
    </submittedName>
</protein>
<evidence type="ECO:0000259" key="4">
    <source>
        <dbReference type="PROSITE" id="PS50113"/>
    </source>
</evidence>
<dbReference type="InterPro" id="IPR000700">
    <property type="entry name" value="PAS-assoc_C"/>
</dbReference>
<evidence type="ECO:0000259" key="5">
    <source>
        <dbReference type="PROSITE" id="PS50883"/>
    </source>
</evidence>
<dbReference type="InterPro" id="IPR000014">
    <property type="entry name" value="PAS"/>
</dbReference>
<feature type="domain" description="EAL" evidence="5">
    <location>
        <begin position="465"/>
        <end position="718"/>
    </location>
</feature>
<dbReference type="InterPro" id="IPR029787">
    <property type="entry name" value="Nucleotide_cyclase"/>
</dbReference>
<dbReference type="InterPro" id="IPR035965">
    <property type="entry name" value="PAS-like_dom_sf"/>
</dbReference>
<dbReference type="NCBIfam" id="TIGR00254">
    <property type="entry name" value="GGDEF"/>
    <property type="match status" value="1"/>
</dbReference>
<gene>
    <name evidence="7" type="ORF">GPA21_03405</name>
</gene>
<feature type="domain" description="PAC" evidence="4">
    <location>
        <begin position="232"/>
        <end position="291"/>
    </location>
</feature>
<dbReference type="SMART" id="SM00091">
    <property type="entry name" value="PAS"/>
    <property type="match status" value="1"/>
</dbReference>
<dbReference type="PANTHER" id="PTHR44757">
    <property type="entry name" value="DIGUANYLATE CYCLASE DGCP"/>
    <property type="match status" value="1"/>
</dbReference>
<dbReference type="Pfam" id="PF00990">
    <property type="entry name" value="GGDEF"/>
    <property type="match status" value="1"/>
</dbReference>
<organism evidence="7 8">
    <name type="scientific">Azoarcus taiwanensis</name>
    <dbReference type="NCBI Taxonomy" id="666964"/>
    <lineage>
        <taxon>Bacteria</taxon>
        <taxon>Pseudomonadati</taxon>
        <taxon>Pseudomonadota</taxon>
        <taxon>Betaproteobacteria</taxon>
        <taxon>Rhodocyclales</taxon>
        <taxon>Zoogloeaceae</taxon>
        <taxon>Azoarcus</taxon>
    </lineage>
</organism>
<dbReference type="PROSITE" id="PS50113">
    <property type="entry name" value="PAC"/>
    <property type="match status" value="1"/>
</dbReference>
<dbReference type="InterPro" id="IPR011006">
    <property type="entry name" value="CheY-like_superfamily"/>
</dbReference>
<dbReference type="NCBIfam" id="TIGR00229">
    <property type="entry name" value="sensory_box"/>
    <property type="match status" value="1"/>
</dbReference>
<evidence type="ECO:0000259" key="2">
    <source>
        <dbReference type="PROSITE" id="PS50110"/>
    </source>
</evidence>
<dbReference type="AlphaFoldDB" id="A0A972J9H6"/>
<sequence length="721" mass="80657">MVIPGEKPFYQPQTDTEPNPETISRILVVDDDVALRRSVPHILVQEGRSFDLCGSVAEAIEFLSVKPYDLILLDYRLPDGTGLAVLDWLGSADREEAVIMISGEDAIDAAIGALRRGADDFVRKPYHVAQLQRAVQSALHKTALERANRVMSEKLRASERLHRYLVESSPDLIFTLDAEGRFSYINPRIEDLLGHERRQLIRRPFVSLIMPEDVERVHNLLKTQQSGRTPGFSQELRLRRAQSGNMPGHITVSLQGIPMRNRDDPAGRYVGLYGVARDISERKRAEEIISFQAYHDQLTRLPNRILFRDRLELAIAQAQRKNGTLAVMFIDVDRFKLVNDTYGHASGDSLLRGIASRLSSSLRRGDTLARLGGDEFTVLLPDIADAEDAEIIARKILWALEEPFQLDHGEFRATASVGIALYPRDGESAEALTQHADLAMYQVKRCGKNNFRFFAPELNAHHQERIEIENDLRSALDRNQFELYYQPQISLSRQRVVGVEALLRWNHPDKGVVGPDTFIPVAEEVGMIGDISRWVLETACQQLADWRAAGFDELKMSLNLAPHDFDRENIVEMVTNCIGHYRIPASKLELEITESMMMQDTVGVAAKVRELRQAGIGVAIDDFGTGYSALAYLQKLPVSVLKIDRSFVRDLDGLMTNPIISAITGIAKGFGMQIIAEGVEHAQQARTLRALGCDVMQGFFFGCPLKADEALSLIGSTPRAV</sequence>
<dbReference type="SUPFAM" id="SSF141868">
    <property type="entry name" value="EAL domain-like"/>
    <property type="match status" value="1"/>
</dbReference>
<evidence type="ECO:0000256" key="1">
    <source>
        <dbReference type="PROSITE-ProRule" id="PRU00169"/>
    </source>
</evidence>
<comment type="caution">
    <text evidence="7">The sequence shown here is derived from an EMBL/GenBank/DDBJ whole genome shotgun (WGS) entry which is preliminary data.</text>
</comment>
<dbReference type="SMART" id="SM00448">
    <property type="entry name" value="REC"/>
    <property type="match status" value="1"/>
</dbReference>
<dbReference type="SUPFAM" id="SSF52172">
    <property type="entry name" value="CheY-like"/>
    <property type="match status" value="1"/>
</dbReference>
<dbReference type="Gene3D" id="3.20.20.450">
    <property type="entry name" value="EAL domain"/>
    <property type="match status" value="1"/>
</dbReference>
<dbReference type="CDD" id="cd00156">
    <property type="entry name" value="REC"/>
    <property type="match status" value="1"/>
</dbReference>
<dbReference type="PROSITE" id="PS50883">
    <property type="entry name" value="EAL"/>
    <property type="match status" value="1"/>
</dbReference>
<keyword evidence="8" id="KW-1185">Reference proteome</keyword>
<dbReference type="CDD" id="cd01948">
    <property type="entry name" value="EAL"/>
    <property type="match status" value="1"/>
</dbReference>
<feature type="domain" description="GGDEF" evidence="6">
    <location>
        <begin position="323"/>
        <end position="456"/>
    </location>
</feature>
<dbReference type="PROSITE" id="PS50887">
    <property type="entry name" value="GGDEF"/>
    <property type="match status" value="1"/>
</dbReference>
<dbReference type="Gene3D" id="3.40.50.2300">
    <property type="match status" value="1"/>
</dbReference>
<name>A0A972J9H6_9RHOO</name>
<dbReference type="EMBL" id="WTVM01000012">
    <property type="protein sequence ID" value="NMG02018.1"/>
    <property type="molecule type" value="Genomic_DNA"/>
</dbReference>
<reference evidence="7" key="1">
    <citation type="submission" date="2019-12" db="EMBL/GenBank/DDBJ databases">
        <title>Comparative genomics gives insights into the taxonomy of the Azoarcus-Aromatoleum group and reveals separate origins of nif in the plant-associated Azoarcus and non-plant-associated Aromatoleum sub-groups.</title>
        <authorList>
            <person name="Lafos M."/>
            <person name="Maluk M."/>
            <person name="Batista M."/>
            <person name="Junghare M."/>
            <person name="Carmona M."/>
            <person name="Faoro H."/>
            <person name="Cruz L.M."/>
            <person name="Battistoni F."/>
            <person name="De Souza E."/>
            <person name="Pedrosa F."/>
            <person name="Chen W.-M."/>
            <person name="Poole P.S."/>
            <person name="Dixon R.A."/>
            <person name="James E.K."/>
        </authorList>
    </citation>
    <scope>NUCLEOTIDE SEQUENCE</scope>
    <source>
        <strain evidence="7">NSC3</strain>
    </source>
</reference>
<dbReference type="Pfam" id="PF08448">
    <property type="entry name" value="PAS_4"/>
    <property type="match status" value="1"/>
</dbReference>
<dbReference type="SUPFAM" id="SSF55785">
    <property type="entry name" value="PYP-like sensor domain (PAS domain)"/>
    <property type="match status" value="1"/>
</dbReference>
<dbReference type="GO" id="GO:0000160">
    <property type="term" value="P:phosphorelay signal transduction system"/>
    <property type="evidence" value="ECO:0007669"/>
    <property type="project" value="InterPro"/>
</dbReference>
<dbReference type="Pfam" id="PF00563">
    <property type="entry name" value="EAL"/>
    <property type="match status" value="1"/>
</dbReference>
<dbReference type="Proteomes" id="UP000599523">
    <property type="component" value="Unassembled WGS sequence"/>
</dbReference>